<dbReference type="Ensembl" id="ENSNBRT00000011020.1">
    <property type="protein sequence ID" value="ENSNBRP00000010722.1"/>
    <property type="gene ID" value="ENSNBRG00000008350.1"/>
</dbReference>
<dbReference type="InterPro" id="IPR019356">
    <property type="entry name" value="Menorin_dom"/>
</dbReference>
<dbReference type="AlphaFoldDB" id="A0A3Q4H2Z4"/>
<accession>A0A3Q4H2Z4</accession>
<comment type="similarity">
    <text evidence="1">Belongs to the menorin family.</text>
</comment>
<dbReference type="GeneTree" id="ENSGT00530000063681"/>
<reference evidence="3" key="2">
    <citation type="submission" date="2025-09" db="UniProtKB">
        <authorList>
            <consortium name="Ensembl"/>
        </authorList>
    </citation>
    <scope>IDENTIFICATION</scope>
</reference>
<dbReference type="PANTHER" id="PTHR21184:SF3">
    <property type="entry name" value="PROTEIN FAM151B"/>
    <property type="match status" value="1"/>
</dbReference>
<evidence type="ECO:0000313" key="4">
    <source>
        <dbReference type="Proteomes" id="UP000261580"/>
    </source>
</evidence>
<protein>
    <submittedName>
        <fullName evidence="3">Family with sequence similarity 151 member B</fullName>
    </submittedName>
</protein>
<dbReference type="STRING" id="32507.ENSNBRP00000010722"/>
<dbReference type="PANTHER" id="PTHR21184">
    <property type="entry name" value="MENORIN (DENDRITIC BRANCHING PROTEIN)"/>
    <property type="match status" value="1"/>
</dbReference>
<name>A0A3Q4H2Z4_NEOBR</name>
<dbReference type="Bgee" id="ENSNBRG00000008350">
    <property type="expression patterns" value="Expressed in blood and 1 other cell type or tissue"/>
</dbReference>
<dbReference type="Proteomes" id="UP000261580">
    <property type="component" value="Unassembled WGS sequence"/>
</dbReference>
<sequence>ASSNGSPSLMIEADIVMRGRDPKEPIMAHPPDTDSDITLREWLEGVKEYGKGIKLDFKSMEAVSTSLVLLQEVLTEPYRPVWINADIFSGPGGQIVPLEHHTFLSVVTHLPSHTVLSLGWTTGWTAGTDNPGKHHHLHRERELCRKCDFIVVEAKQQSQSEVMTMFICSLDLLLLLVQSMLFGER</sequence>
<evidence type="ECO:0000313" key="3">
    <source>
        <dbReference type="Ensembl" id="ENSNBRP00000010722.1"/>
    </source>
</evidence>
<feature type="domain" description="Menorin-like" evidence="2">
    <location>
        <begin position="6"/>
        <end position="144"/>
    </location>
</feature>
<dbReference type="GO" id="GO:0005615">
    <property type="term" value="C:extracellular space"/>
    <property type="evidence" value="ECO:0007669"/>
    <property type="project" value="TreeGrafter"/>
</dbReference>
<reference evidence="3" key="1">
    <citation type="submission" date="2025-08" db="UniProtKB">
        <authorList>
            <consortium name="Ensembl"/>
        </authorList>
    </citation>
    <scope>IDENTIFICATION</scope>
</reference>
<organism evidence="3 4">
    <name type="scientific">Neolamprologus brichardi</name>
    <name type="common">Fairy cichlid</name>
    <name type="synonym">Lamprologus brichardi</name>
    <dbReference type="NCBI Taxonomy" id="32507"/>
    <lineage>
        <taxon>Eukaryota</taxon>
        <taxon>Metazoa</taxon>
        <taxon>Chordata</taxon>
        <taxon>Craniata</taxon>
        <taxon>Vertebrata</taxon>
        <taxon>Euteleostomi</taxon>
        <taxon>Actinopterygii</taxon>
        <taxon>Neopterygii</taxon>
        <taxon>Teleostei</taxon>
        <taxon>Neoteleostei</taxon>
        <taxon>Acanthomorphata</taxon>
        <taxon>Ovalentaria</taxon>
        <taxon>Cichlomorphae</taxon>
        <taxon>Cichliformes</taxon>
        <taxon>Cichlidae</taxon>
        <taxon>African cichlids</taxon>
        <taxon>Pseudocrenilabrinae</taxon>
        <taxon>Lamprologini</taxon>
        <taxon>Neolamprologus</taxon>
    </lineage>
</organism>
<evidence type="ECO:0000259" key="2">
    <source>
        <dbReference type="Pfam" id="PF10223"/>
    </source>
</evidence>
<keyword evidence="4" id="KW-1185">Reference proteome</keyword>
<dbReference type="Pfam" id="PF10223">
    <property type="entry name" value="Menorin_N"/>
    <property type="match status" value="1"/>
</dbReference>
<evidence type="ECO:0000256" key="1">
    <source>
        <dbReference type="ARBA" id="ARBA00044953"/>
    </source>
</evidence>
<proteinExistence type="inferred from homology"/>